<dbReference type="InterPro" id="IPR008395">
    <property type="entry name" value="Agenet-like_dom"/>
</dbReference>
<evidence type="ECO:0000313" key="3">
    <source>
        <dbReference type="EMBL" id="KAH7298470.1"/>
    </source>
</evidence>
<accession>A0A8T2RQR2</accession>
<feature type="compositionally biased region" description="Polar residues" evidence="1">
    <location>
        <begin position="722"/>
        <end position="733"/>
    </location>
</feature>
<dbReference type="Pfam" id="PF05641">
    <property type="entry name" value="Agenet"/>
    <property type="match status" value="1"/>
</dbReference>
<feature type="region of interest" description="Disordered" evidence="1">
    <location>
        <begin position="217"/>
        <end position="238"/>
    </location>
</feature>
<dbReference type="PROSITE" id="PS51038">
    <property type="entry name" value="BAH"/>
    <property type="match status" value="1"/>
</dbReference>
<organism evidence="3 4">
    <name type="scientific">Ceratopteris richardii</name>
    <name type="common">Triangle waterfern</name>
    <dbReference type="NCBI Taxonomy" id="49495"/>
    <lineage>
        <taxon>Eukaryota</taxon>
        <taxon>Viridiplantae</taxon>
        <taxon>Streptophyta</taxon>
        <taxon>Embryophyta</taxon>
        <taxon>Tracheophyta</taxon>
        <taxon>Polypodiopsida</taxon>
        <taxon>Polypodiidae</taxon>
        <taxon>Polypodiales</taxon>
        <taxon>Pteridineae</taxon>
        <taxon>Pteridaceae</taxon>
        <taxon>Parkerioideae</taxon>
        <taxon>Ceratopteris</taxon>
    </lineage>
</organism>
<dbReference type="Pfam" id="PF01426">
    <property type="entry name" value="BAH"/>
    <property type="match status" value="1"/>
</dbReference>
<evidence type="ECO:0000313" key="4">
    <source>
        <dbReference type="Proteomes" id="UP000825935"/>
    </source>
</evidence>
<protein>
    <recommendedName>
        <fullName evidence="2">BAH domain-containing protein</fullName>
    </recommendedName>
</protein>
<evidence type="ECO:0000256" key="1">
    <source>
        <dbReference type="SAM" id="MobiDB-lite"/>
    </source>
</evidence>
<comment type="caution">
    <text evidence="3">The sequence shown here is derived from an EMBL/GenBank/DDBJ whole genome shotgun (WGS) entry which is preliminary data.</text>
</comment>
<dbReference type="PANTHER" id="PTHR31917">
    <property type="entry name" value="AGENET DOMAIN-CONTAINING PROTEIN-RELATED"/>
    <property type="match status" value="1"/>
</dbReference>
<dbReference type="PANTHER" id="PTHR31917:SF101">
    <property type="entry name" value="OS07G0607300 PROTEIN"/>
    <property type="match status" value="1"/>
</dbReference>
<feature type="domain" description="BAH" evidence="2">
    <location>
        <begin position="41"/>
        <end position="161"/>
    </location>
</feature>
<dbReference type="InterPro" id="IPR001025">
    <property type="entry name" value="BAH_dom"/>
</dbReference>
<dbReference type="EMBL" id="CM035430">
    <property type="protein sequence ID" value="KAH7298470.1"/>
    <property type="molecule type" value="Genomic_DNA"/>
</dbReference>
<proteinExistence type="predicted"/>
<dbReference type="EMBL" id="CM035430">
    <property type="protein sequence ID" value="KAH7298469.1"/>
    <property type="molecule type" value="Genomic_DNA"/>
</dbReference>
<dbReference type="CDD" id="cd20405">
    <property type="entry name" value="Tudor_Agenet_AtDUF_rpt1_3"/>
    <property type="match status" value="1"/>
</dbReference>
<dbReference type="Gene3D" id="2.30.30.490">
    <property type="match status" value="1"/>
</dbReference>
<dbReference type="EMBL" id="CM035430">
    <property type="protein sequence ID" value="KAH7298472.1"/>
    <property type="molecule type" value="Genomic_DNA"/>
</dbReference>
<name>A0A8T2RQR2_CERRI</name>
<dbReference type="AlphaFoldDB" id="A0A8T2RQR2"/>
<feature type="region of interest" description="Disordered" evidence="1">
    <location>
        <begin position="706"/>
        <end position="741"/>
    </location>
</feature>
<evidence type="ECO:0000259" key="2">
    <source>
        <dbReference type="PROSITE" id="PS51038"/>
    </source>
</evidence>
<dbReference type="OrthoDB" id="1883212at2759"/>
<dbReference type="GO" id="GO:0003682">
    <property type="term" value="F:chromatin binding"/>
    <property type="evidence" value="ECO:0007669"/>
    <property type="project" value="InterPro"/>
</dbReference>
<dbReference type="InterPro" id="IPR043151">
    <property type="entry name" value="BAH_sf"/>
</dbReference>
<keyword evidence="4" id="KW-1185">Reference proteome</keyword>
<reference evidence="3" key="1">
    <citation type="submission" date="2021-08" db="EMBL/GenBank/DDBJ databases">
        <title>WGS assembly of Ceratopteris richardii.</title>
        <authorList>
            <person name="Marchant D.B."/>
            <person name="Chen G."/>
            <person name="Jenkins J."/>
            <person name="Shu S."/>
            <person name="Leebens-Mack J."/>
            <person name="Grimwood J."/>
            <person name="Schmutz J."/>
            <person name="Soltis P."/>
            <person name="Soltis D."/>
            <person name="Chen Z.-H."/>
        </authorList>
    </citation>
    <scope>NUCLEOTIDE SEQUENCE</scope>
    <source>
        <strain evidence="3">Whitten #5841</strain>
        <tissue evidence="3">Leaf</tissue>
    </source>
</reference>
<dbReference type="Proteomes" id="UP000825935">
    <property type="component" value="Chromosome 25"/>
</dbReference>
<gene>
    <name evidence="3" type="ORF">KP509_25G045100</name>
</gene>
<dbReference type="SMART" id="SM00439">
    <property type="entry name" value="BAH"/>
    <property type="match status" value="1"/>
</dbReference>
<sequence length="752" mass="83711">MDWQTGGMDFQRSASVISWIGHFWTCRKSFKHYKGFVSNGVEIPLNSFCYIMIEKEDGKHRLVAYIVDLYEDRTSHKKMRVQWLHKAGEIEGKIPPPKPRRNEVFMTRYTQVFKLECCDGVVDVLTPEHFEVCIPTLATLEHTYFCGRRFESGYEGVKPFDISSVQGYWNQKIFLSRLIPPNLSDLARANANLYEDDQVGVTNLHEGEHKGSLQVIRSGPKAARSSRRRPGRGDFLTDEGDWVPQEEVCPLLHNSGDDVTSCLGKNSNSLLPTSISGRSLTCHFDLAAVGNKIEILSADSGLRGCWFRCTVVAKKGDRVKVRYDDVEDVDSGKQLEEWMSLYMSAPVDECQVRFPGRPMMRPSPTENEMLSAAHRVGCAVDAFHIEGWWEGILVDRDASGQVQVIFPDEGILVWMDESKVRVSKEWMDGQWSTVQLHENIVRKVIGLHSDRFGAEIRQALPKNNQSLPDDFPSDTEAVRLQHIKNKEANRQNEGLTYSVNKQAGKEGLIVHDVKTANFTNHNLDNSWKLNSSHNSGKPVHQTVTNGLSAQECVDRDSNLKLPACEGLTQVPDALGCEEGILQSGYSGKKDKVQEPLVVCHEVLSSGVSQANCSRDPSDNYGNLQPLESQETFADEHKGSDIVLESGLFGQGISHSKLSRKRQLDAECPYSARGSKSGLFAPRFSGSDSFCGGSQEQRETSVDVLPLSKSMDTPNIDVRQPQYGFNQLNSSSGSSVGGPLFSPVSVQSLVLSS</sequence>